<evidence type="ECO:0000259" key="6">
    <source>
        <dbReference type="Pfam" id="PF12783"/>
    </source>
</evidence>
<name>A0ABM4C5S2_HYDVU</name>
<evidence type="ECO:0000256" key="1">
    <source>
        <dbReference type="ARBA" id="ARBA00008144"/>
    </source>
</evidence>
<keyword evidence="4" id="KW-0653">Protein transport</keyword>
<dbReference type="GeneID" id="100210719"/>
<dbReference type="Pfam" id="PF16213">
    <property type="entry name" value="DCB"/>
    <property type="match status" value="1"/>
</dbReference>
<feature type="domain" description="Mon2 C-terminal" evidence="7">
    <location>
        <begin position="1159"/>
        <end position="1649"/>
    </location>
</feature>
<dbReference type="RefSeq" id="XP_065656925.1">
    <property type="nucleotide sequence ID" value="XM_065800853.1"/>
</dbReference>
<comment type="similarity">
    <text evidence="1">Belongs to the MON2 family.</text>
</comment>
<dbReference type="InterPro" id="IPR032629">
    <property type="entry name" value="DCB_dom"/>
</dbReference>
<evidence type="ECO:0000313" key="9">
    <source>
        <dbReference type="Proteomes" id="UP001652625"/>
    </source>
</evidence>
<feature type="domain" description="Mon2/Sec7/BIG1-like HDS" evidence="5">
    <location>
        <begin position="810"/>
        <end position="883"/>
    </location>
</feature>
<dbReference type="InterPro" id="IPR032817">
    <property type="entry name" value="Mon2_C"/>
</dbReference>
<dbReference type="Pfam" id="PF12783">
    <property type="entry name" value="Sec7-like_HUS"/>
    <property type="match status" value="1"/>
</dbReference>
<accession>A0ABM4C5S2</accession>
<evidence type="ECO:0000256" key="4">
    <source>
        <dbReference type="ARBA" id="ARBA00022927"/>
    </source>
</evidence>
<feature type="domain" description="Mon2/Sec7/BIG1-like HUS" evidence="6">
    <location>
        <begin position="205"/>
        <end position="375"/>
    </location>
</feature>
<protein>
    <recommendedName>
        <fullName evidence="2">Protein MON2 homolog</fullName>
    </recommendedName>
</protein>
<organism evidence="9 10">
    <name type="scientific">Hydra vulgaris</name>
    <name type="common">Hydra</name>
    <name type="synonym">Hydra attenuata</name>
    <dbReference type="NCBI Taxonomy" id="6087"/>
    <lineage>
        <taxon>Eukaryota</taxon>
        <taxon>Metazoa</taxon>
        <taxon>Cnidaria</taxon>
        <taxon>Hydrozoa</taxon>
        <taxon>Hydroidolina</taxon>
        <taxon>Anthoathecata</taxon>
        <taxon>Aplanulata</taxon>
        <taxon>Hydridae</taxon>
        <taxon>Hydra</taxon>
    </lineage>
</organism>
<evidence type="ECO:0000256" key="3">
    <source>
        <dbReference type="ARBA" id="ARBA00022448"/>
    </source>
</evidence>
<evidence type="ECO:0000256" key="2">
    <source>
        <dbReference type="ARBA" id="ARBA00017134"/>
    </source>
</evidence>
<sequence length="1657" mass="186340">MSNSASAKKLVEDLLIDFKNIHGECRKKYPNIKEALDIGIVRLRMMLSSSDDIISSLSTSSEVFTAIFFGLESKFSKVLPICLTSVQRLALAAAVGEVYATKLVSHLSTLVEDGFEDLRVLQTVIVLLTTSDVVRKDSLAQTIVLCFKLYFNQDTTTSNTASAAIRQVIAVVVDRMIEEDKREKNAEEIVGSYHVKCPQTLRPKAQDAYLLFQDLCQLTNGDNPYWMQGMKTMTRTFGLELMESILKHYPQAFLDHPEFCYLLKERVCPLIIKLFSPNIKYKISGVSTPTIIEKPLFSLSVRLLRVVSVLIKQFYTLLITECEIFLSLLVKFLDSDKPFWQRTLSLEVLQSLCQQPQILRSFCEYYDMQEHSTKIFEQICKGLGMFICSLFCNDSSGQLNTTTNQNNGSPVDKMGNQSGFIYNGVWIPVTTLLVSKSIYLDQLDYKTENVNVSESYGMQLACSTVLHICNAIDILILKRDSIKKRTESNMEVKDVIHHDKTGLGSESFKYTQPLDVEPQIDMSACWHKMIENCWKTMLSTLSFLLEASTDEQANEQILKGMQIFASVCGQLQLNSCRDAFIASICKMALPSGYNSNNLNSTLSKLLESLSSEKSPDSLSNTGSIIMTVKNVECMRALLNLSHCHGCLLGTAWHIILSTLQHLTQILGLKLSTGGTSKTIQPNELPNLDIPQALNSDLPVLSSMLSRLFESSQYLDDVGLHHLVDALCRLSMEDMENATNNKEPSLFGVAKMLETGLVNLNRLHVLWKPLTAHLLEVSQHSHARLRGWGADALTELIKMAVFYEHVPSLAENLPLQLTILYPLQEMALISYSGVRQLQFECVLNILQECAPKLGAAWPVILRIIGSATNQQNEAIIRLGFQSLQLVVTDFLPIIPCWCVHVLVEVIGKFGLQQNEINISLTAVGLLWNLSDFLYQNRASLKHELEKYVICQPELTQHKEANGLISPIQNKDLYPSLDNAVSPFDSAWMSLYSKLGELCVDPRPAVRKSAGQTLFSTISAHGGLLENATWYSVLWKVLFPLLQQVKAMSSAAADCPPPSDNTTLPGNILIHHSRDTAEKQWAETCVLSLAGVSRVFSNREHVLRKLSDYPRAWALLLEIIEGSALSKNAEVALNSLKSFQEIVKNNMEEHEEGKIPFLNITEQELDLWINAWRVWQNIGTYCMDVSSFVRNSKDSSGKISNKTVYPSQAFLTALVNIFPPLLGRIYGRFGIGDLERLGKVLERAVSMPLHSDTSPFLLPAFHHETTLSPLQKSVLQAISTLLAEVPQLNNKSILDHNDNLPMYPTVFTLLLHFIEFACCPPKVETQDNESYTQIRGRAGEWVVMNYVPLAEHSMKLVQTLYEISYAKVTVVKGNVLRNIIKTLHLPLKLKYACPAQSTWKLSIELLLNVLKSGLKVHLNNKDDDFQDMWMSMANAFDDFLFSLSPPPDSQTLAEHRLDEQVDIKLVKLIRQDILPFASSLSKVFVDRLMKLLNKGSIHSATTDMFDSDSVAFPFKEDFAKLCFETLLQFSFFKDTHNKEESELSRLALQSLLERCKSVLCKYSKDERLNGQFPLPRTRMFEMSFAVKAIATLLASIKKMVENKPNLIDDQLWRDLIGLYPTILECITCSSEPVRHALKEALLEFQDLLSPPKSLVINGS</sequence>
<evidence type="ECO:0000313" key="10">
    <source>
        <dbReference type="RefSeq" id="XP_065656925.1"/>
    </source>
</evidence>
<gene>
    <name evidence="10" type="primary">LOC100210719</name>
</gene>
<dbReference type="Proteomes" id="UP001652625">
    <property type="component" value="Chromosome 07"/>
</dbReference>
<dbReference type="Pfam" id="PF16206">
    <property type="entry name" value="Mon2_C"/>
    <property type="match status" value="2"/>
</dbReference>
<dbReference type="InterPro" id="IPR015403">
    <property type="entry name" value="Mon2/Sec7/BIG1-like_HDS"/>
</dbReference>
<dbReference type="InterPro" id="IPR016024">
    <property type="entry name" value="ARM-type_fold"/>
</dbReference>
<keyword evidence="9" id="KW-1185">Reference proteome</keyword>
<dbReference type="InterPro" id="IPR032691">
    <property type="entry name" value="Mon2/Sec7/BIG1-like_HUS"/>
</dbReference>
<dbReference type="Pfam" id="PF09324">
    <property type="entry name" value="Sec7-like_HDS"/>
    <property type="match status" value="1"/>
</dbReference>
<evidence type="ECO:0000259" key="5">
    <source>
        <dbReference type="Pfam" id="PF09324"/>
    </source>
</evidence>
<dbReference type="PANTHER" id="PTHR10663">
    <property type="entry name" value="GUANYL-NUCLEOTIDE EXCHANGE FACTOR"/>
    <property type="match status" value="1"/>
</dbReference>
<evidence type="ECO:0000259" key="8">
    <source>
        <dbReference type="Pfam" id="PF16213"/>
    </source>
</evidence>
<evidence type="ECO:0000259" key="7">
    <source>
        <dbReference type="Pfam" id="PF16206"/>
    </source>
</evidence>
<keyword evidence="3" id="KW-0813">Transport</keyword>
<reference evidence="10" key="1">
    <citation type="submission" date="2025-08" db="UniProtKB">
        <authorList>
            <consortium name="RefSeq"/>
        </authorList>
    </citation>
    <scope>IDENTIFICATION</scope>
</reference>
<feature type="domain" description="Mon2 C-terminal" evidence="7">
    <location>
        <begin position="887"/>
        <end position="1148"/>
    </location>
</feature>
<feature type="domain" description="Mon2/Sec7/BIG1-like dimerisation and cyclophilin-binding" evidence="8">
    <location>
        <begin position="6"/>
        <end position="180"/>
    </location>
</feature>
<dbReference type="PANTHER" id="PTHR10663:SF333">
    <property type="entry name" value="PROTEIN MON2 HOMOLOG"/>
    <property type="match status" value="1"/>
</dbReference>
<dbReference type="SUPFAM" id="SSF48371">
    <property type="entry name" value="ARM repeat"/>
    <property type="match status" value="2"/>
</dbReference>
<proteinExistence type="inferred from homology"/>